<dbReference type="Proteomes" id="UP001556692">
    <property type="component" value="Unassembled WGS sequence"/>
</dbReference>
<keyword evidence="1" id="KW-0732">Signal</keyword>
<protein>
    <submittedName>
        <fullName evidence="2">Uncharacterized protein</fullName>
    </submittedName>
</protein>
<feature type="chain" id="PRO_5046829472" evidence="1">
    <location>
        <begin position="23"/>
        <end position="87"/>
    </location>
</feature>
<evidence type="ECO:0000313" key="3">
    <source>
        <dbReference type="Proteomes" id="UP001556692"/>
    </source>
</evidence>
<sequence length="87" mass="8941">MTLGCLRVLTGFAMLAALPACTSSDYMRVDGVTRGAGDAIAANTVMQMVDPWQPGVEDTDLDVPADRTILTTSTATDDSSAGTGADD</sequence>
<evidence type="ECO:0000313" key="2">
    <source>
        <dbReference type="EMBL" id="MEX0405208.1"/>
    </source>
</evidence>
<comment type="caution">
    <text evidence="2">The sequence shown here is derived from an EMBL/GenBank/DDBJ whole genome shotgun (WGS) entry which is preliminary data.</text>
</comment>
<feature type="signal peptide" evidence="1">
    <location>
        <begin position="1"/>
        <end position="22"/>
    </location>
</feature>
<keyword evidence="3" id="KW-1185">Reference proteome</keyword>
<name>A0ABV3SEN7_9HYPH</name>
<evidence type="ECO:0000256" key="1">
    <source>
        <dbReference type="SAM" id="SignalP"/>
    </source>
</evidence>
<organism evidence="2 3">
    <name type="scientific">Aquibium pacificus</name>
    <dbReference type="NCBI Taxonomy" id="3153579"/>
    <lineage>
        <taxon>Bacteria</taxon>
        <taxon>Pseudomonadati</taxon>
        <taxon>Pseudomonadota</taxon>
        <taxon>Alphaproteobacteria</taxon>
        <taxon>Hyphomicrobiales</taxon>
        <taxon>Phyllobacteriaceae</taxon>
        <taxon>Aquibium</taxon>
    </lineage>
</organism>
<gene>
    <name evidence="2" type="ORF">ABGN05_05975</name>
</gene>
<accession>A0ABV3SEN7</accession>
<reference evidence="2 3" key="1">
    <citation type="submission" date="2024-05" db="EMBL/GenBank/DDBJ databases">
        <authorList>
            <person name="Jiang F."/>
        </authorList>
    </citation>
    <scope>NUCLEOTIDE SEQUENCE [LARGE SCALE GENOMIC DNA]</scope>
    <source>
        <strain evidence="2 3">LZ166</strain>
    </source>
</reference>
<proteinExistence type="predicted"/>
<dbReference type="EMBL" id="JBDPGJ010000001">
    <property type="protein sequence ID" value="MEX0405208.1"/>
    <property type="molecule type" value="Genomic_DNA"/>
</dbReference>
<dbReference type="RefSeq" id="WP_367953048.1">
    <property type="nucleotide sequence ID" value="NZ_JBDPGJ010000001.1"/>
</dbReference>